<evidence type="ECO:0000256" key="1">
    <source>
        <dbReference type="SAM" id="MobiDB-lite"/>
    </source>
</evidence>
<dbReference type="Pfam" id="PF01757">
    <property type="entry name" value="Acyl_transf_3"/>
    <property type="match status" value="1"/>
</dbReference>
<dbReference type="GO" id="GO:0000271">
    <property type="term" value="P:polysaccharide biosynthetic process"/>
    <property type="evidence" value="ECO:0007669"/>
    <property type="project" value="TreeGrafter"/>
</dbReference>
<feature type="region of interest" description="Disordered" evidence="1">
    <location>
        <begin position="1"/>
        <end position="26"/>
    </location>
</feature>
<feature type="domain" description="Acyltransferase 3" evidence="3">
    <location>
        <begin position="31"/>
        <end position="398"/>
    </location>
</feature>
<protein>
    <recommendedName>
        <fullName evidence="3">Acyltransferase 3 domain-containing protein</fullName>
    </recommendedName>
</protein>
<feature type="transmembrane region" description="Helical" evidence="2">
    <location>
        <begin position="199"/>
        <end position="217"/>
    </location>
</feature>
<dbReference type="EMBL" id="BJYK01000001">
    <property type="protein sequence ID" value="GEN78663.1"/>
    <property type="molecule type" value="Genomic_DNA"/>
</dbReference>
<feature type="transmembrane region" description="Helical" evidence="2">
    <location>
        <begin position="249"/>
        <end position="268"/>
    </location>
</feature>
<feature type="transmembrane region" description="Helical" evidence="2">
    <location>
        <begin position="73"/>
        <end position="94"/>
    </location>
</feature>
<feature type="transmembrane region" description="Helical" evidence="2">
    <location>
        <begin position="167"/>
        <end position="187"/>
    </location>
</feature>
<keyword evidence="2" id="KW-1133">Transmembrane helix</keyword>
<dbReference type="PANTHER" id="PTHR23028:SF53">
    <property type="entry name" value="ACYL_TRANSF_3 DOMAIN-CONTAINING PROTEIN"/>
    <property type="match status" value="1"/>
</dbReference>
<feature type="transmembrane region" description="Helical" evidence="2">
    <location>
        <begin position="346"/>
        <end position="365"/>
    </location>
</feature>
<name>A0A511YTY8_9CELL</name>
<dbReference type="AlphaFoldDB" id="A0A511YTY8"/>
<keyword evidence="5" id="KW-1185">Reference proteome</keyword>
<evidence type="ECO:0000313" key="4">
    <source>
        <dbReference type="EMBL" id="GEN78663.1"/>
    </source>
</evidence>
<evidence type="ECO:0000256" key="2">
    <source>
        <dbReference type="SAM" id="Phobius"/>
    </source>
</evidence>
<sequence length="425" mass="46460">MPDAPAPLAPTATAAPPLATTDPTDRASRIAGADGLRALAALWVVGSHLFQRLAPQPGSWVEDVRLVMMKGPFGVSIFFVLSGMLLSAPFWRAYLTGRPFPRIGHYTRRRVARILPGFYASLAVSSVVALALVPDAPYRLVRLLAGVTFTSGFHWATFFPVPLNGPLWSIGFEVVSYVLMPLAMWGLFRLHRRSTRIAVAYWVAVMAVVVGANQWIVTTLVPSAEGRGWQYGDVGGAKEWMPSYNPVGFFAHFCLGIAAAAAITWWQLRRDGRRHWGFDLLAAAGLGGAAWLVWVNREPAEPLYLTNYQGQPYLFPWFAGLVAVALVGLAHSRVLGRLADNRFARFTARVSFGIYIWHYLLISVVEHYSDGGLAYGAITDPGTHLAVSAAIVAVTYAIATASWRWIERPALTSRWARGGAVRPGC</sequence>
<dbReference type="RefSeq" id="WP_052113697.1">
    <property type="nucleotide sequence ID" value="NZ_BJYK01000001.1"/>
</dbReference>
<dbReference type="OrthoDB" id="9796461at2"/>
<feature type="compositionally biased region" description="Low complexity" evidence="1">
    <location>
        <begin position="9"/>
        <end position="22"/>
    </location>
</feature>
<evidence type="ECO:0000313" key="5">
    <source>
        <dbReference type="Proteomes" id="UP000321484"/>
    </source>
</evidence>
<organism evidence="4 5">
    <name type="scientific">Actinotalea fermentans</name>
    <dbReference type="NCBI Taxonomy" id="43671"/>
    <lineage>
        <taxon>Bacteria</taxon>
        <taxon>Bacillati</taxon>
        <taxon>Actinomycetota</taxon>
        <taxon>Actinomycetes</taxon>
        <taxon>Micrococcales</taxon>
        <taxon>Cellulomonadaceae</taxon>
        <taxon>Actinotalea</taxon>
    </lineage>
</organism>
<keyword evidence="2" id="KW-0812">Transmembrane</keyword>
<reference evidence="4 5" key="1">
    <citation type="submission" date="2019-07" db="EMBL/GenBank/DDBJ databases">
        <title>Whole genome shotgun sequence of Actinotalea fermentans NBRC 105374.</title>
        <authorList>
            <person name="Hosoyama A."/>
            <person name="Uohara A."/>
            <person name="Ohji S."/>
            <person name="Ichikawa N."/>
        </authorList>
    </citation>
    <scope>NUCLEOTIDE SEQUENCE [LARGE SCALE GENOMIC DNA]</scope>
    <source>
        <strain evidence="4 5">NBRC 105374</strain>
    </source>
</reference>
<dbReference type="Proteomes" id="UP000321484">
    <property type="component" value="Unassembled WGS sequence"/>
</dbReference>
<keyword evidence="2" id="KW-0472">Membrane</keyword>
<dbReference type="PANTHER" id="PTHR23028">
    <property type="entry name" value="ACETYLTRANSFERASE"/>
    <property type="match status" value="1"/>
</dbReference>
<feature type="transmembrane region" description="Helical" evidence="2">
    <location>
        <begin position="114"/>
        <end position="133"/>
    </location>
</feature>
<gene>
    <name evidence="4" type="ORF">AFE02nite_03970</name>
</gene>
<comment type="caution">
    <text evidence="4">The sequence shown here is derived from an EMBL/GenBank/DDBJ whole genome shotgun (WGS) entry which is preliminary data.</text>
</comment>
<feature type="transmembrane region" description="Helical" evidence="2">
    <location>
        <begin position="314"/>
        <end position="334"/>
    </location>
</feature>
<dbReference type="InterPro" id="IPR050879">
    <property type="entry name" value="Acyltransferase_3"/>
</dbReference>
<feature type="transmembrane region" description="Helical" evidence="2">
    <location>
        <begin position="385"/>
        <end position="406"/>
    </location>
</feature>
<feature type="transmembrane region" description="Helical" evidence="2">
    <location>
        <begin position="275"/>
        <end position="294"/>
    </location>
</feature>
<dbReference type="GO" id="GO:0016020">
    <property type="term" value="C:membrane"/>
    <property type="evidence" value="ECO:0007669"/>
    <property type="project" value="TreeGrafter"/>
</dbReference>
<accession>A0A511YTY8</accession>
<dbReference type="InterPro" id="IPR002656">
    <property type="entry name" value="Acyl_transf_3_dom"/>
</dbReference>
<dbReference type="GO" id="GO:0016747">
    <property type="term" value="F:acyltransferase activity, transferring groups other than amino-acyl groups"/>
    <property type="evidence" value="ECO:0007669"/>
    <property type="project" value="InterPro"/>
</dbReference>
<evidence type="ECO:0000259" key="3">
    <source>
        <dbReference type="Pfam" id="PF01757"/>
    </source>
</evidence>
<proteinExistence type="predicted"/>